<evidence type="ECO:0000259" key="3">
    <source>
        <dbReference type="PROSITE" id="PS51747"/>
    </source>
</evidence>
<sequence>MSQEFMRRALEVSKNALPECQPNPPVGCVLVKDNQIVSEGHTQAIGGNHAEVEALNAYQGSLESVTAYVTLEPCSFVGRTPACAVTLVKSGIGKVVVAMLDPDPRNSGRGIEILKQAGIEVEIGLCGKEVSEFLTPYLGKS</sequence>
<dbReference type="SUPFAM" id="SSF53927">
    <property type="entry name" value="Cytidine deaminase-like"/>
    <property type="match status" value="1"/>
</dbReference>
<evidence type="ECO:0000313" key="10">
    <source>
        <dbReference type="Proteomes" id="UP000555836"/>
    </source>
</evidence>
<name>A0A072FLZ8_VIBPH</name>
<keyword evidence="2" id="KW-0862">Zinc</keyword>
<evidence type="ECO:0000256" key="2">
    <source>
        <dbReference type="ARBA" id="ARBA00022833"/>
    </source>
</evidence>
<dbReference type="Proteomes" id="UP000037697">
    <property type="component" value="Unassembled WGS sequence"/>
</dbReference>
<dbReference type="InterPro" id="IPR016193">
    <property type="entry name" value="Cytidine_deaminase-like"/>
</dbReference>
<comment type="caution">
    <text evidence="6">The sequence shown here is derived from an EMBL/GenBank/DDBJ whole genome shotgun (WGS) entry which is preliminary data.</text>
</comment>
<dbReference type="EMBL" id="JABCLD010001111">
    <property type="protein sequence ID" value="NMU25961.1"/>
    <property type="molecule type" value="Genomic_DNA"/>
</dbReference>
<dbReference type="Pfam" id="PF00383">
    <property type="entry name" value="dCMP_cyt_deam_1"/>
    <property type="match status" value="1"/>
</dbReference>
<dbReference type="Proteomes" id="UP001253193">
    <property type="component" value="Unassembled WGS sequence"/>
</dbReference>
<dbReference type="RefSeq" id="WP_005454234.1">
    <property type="nucleotide sequence ID" value="NZ_CABMHD010000003.1"/>
</dbReference>
<gene>
    <name evidence="4" type="ORF">ACX05_10095</name>
    <name evidence="7" type="ORF">FVP01_02635</name>
    <name evidence="6" type="ORF">HKB21_10015</name>
    <name evidence="5" type="ORF">QX249_05965</name>
</gene>
<evidence type="ECO:0000313" key="5">
    <source>
        <dbReference type="EMBL" id="MDS1820192.1"/>
    </source>
</evidence>
<reference evidence="4 8" key="1">
    <citation type="submission" date="2015-07" db="EMBL/GenBank/DDBJ databases">
        <title>Foodborne Vibrio parahaemolyticus Isolates.</title>
        <authorList>
            <person name="Ronholm J."/>
            <person name="Petronella N."/>
            <person name="Kenwell R."/>
            <person name="Banerjee S."/>
        </authorList>
    </citation>
    <scope>NUCLEOTIDE SEQUENCE [LARGE SCALE GENOMIC DNA]</scope>
    <source>
        <strain evidence="4 8">HS-06-05</strain>
    </source>
</reference>
<reference evidence="6 10" key="3">
    <citation type="submission" date="2020-04" db="EMBL/GenBank/DDBJ databases">
        <title>Whole-genome sequencing of Vibrio spp. from China reveals different genetic environments of blaCTX-M-14 among diverse lineages.</title>
        <authorList>
            <person name="Zheng Z."/>
            <person name="Ye L."/>
            <person name="Chen S."/>
        </authorList>
    </citation>
    <scope>NUCLEOTIDE SEQUENCE [LARGE SCALE GENOMIC DNA]</scope>
    <source>
        <strain evidence="6 10">Vb0574</strain>
    </source>
</reference>
<dbReference type="PANTHER" id="PTHR11079">
    <property type="entry name" value="CYTOSINE DEAMINASE FAMILY MEMBER"/>
    <property type="match status" value="1"/>
</dbReference>
<dbReference type="CDD" id="cd01284">
    <property type="entry name" value="Riboflavin_deaminase-reductase"/>
    <property type="match status" value="1"/>
</dbReference>
<dbReference type="PROSITE" id="PS00903">
    <property type="entry name" value="CYT_DCMP_DEAMINASES_1"/>
    <property type="match status" value="1"/>
</dbReference>
<organism evidence="6 10">
    <name type="scientific">Vibrio parahaemolyticus</name>
    <dbReference type="NCBI Taxonomy" id="670"/>
    <lineage>
        <taxon>Bacteria</taxon>
        <taxon>Pseudomonadati</taxon>
        <taxon>Pseudomonadota</taxon>
        <taxon>Gammaproteobacteria</taxon>
        <taxon>Vibrionales</taxon>
        <taxon>Vibrionaceae</taxon>
        <taxon>Vibrio</taxon>
    </lineage>
</organism>
<dbReference type="EMBL" id="JAUHGG010000002">
    <property type="protein sequence ID" value="MDS1820192.1"/>
    <property type="molecule type" value="Genomic_DNA"/>
</dbReference>
<evidence type="ECO:0000313" key="7">
    <source>
        <dbReference type="EMBL" id="TXN17904.1"/>
    </source>
</evidence>
<dbReference type="EMBL" id="LIRS01000067">
    <property type="protein sequence ID" value="KOY32551.1"/>
    <property type="molecule type" value="Genomic_DNA"/>
</dbReference>
<proteinExistence type="predicted"/>
<evidence type="ECO:0000313" key="6">
    <source>
        <dbReference type="EMBL" id="NMU25961.1"/>
    </source>
</evidence>
<protein>
    <submittedName>
        <fullName evidence="5">Bifunctional diaminohydroxyphosphoribosylaminopyrimidine deaminase/5-amino-6-(5-phosphoribosylamino)uracil reductase RibD</fullName>
    </submittedName>
    <submittedName>
        <fullName evidence="4">DeoR faimly transcriptional regulator</fullName>
    </submittedName>
    <submittedName>
        <fullName evidence="6">Riboflavin-specific deaminase</fullName>
    </submittedName>
</protein>
<accession>A0A072FLZ8</accession>
<evidence type="ECO:0000256" key="1">
    <source>
        <dbReference type="ARBA" id="ARBA00022723"/>
    </source>
</evidence>
<dbReference type="InterPro" id="IPR002125">
    <property type="entry name" value="CMP_dCMP_dom"/>
</dbReference>
<evidence type="ECO:0000313" key="8">
    <source>
        <dbReference type="Proteomes" id="UP000037697"/>
    </source>
</evidence>
<dbReference type="GO" id="GO:0008835">
    <property type="term" value="F:diaminohydroxyphosphoribosylaminopyrimidine deaminase activity"/>
    <property type="evidence" value="ECO:0007669"/>
    <property type="project" value="TreeGrafter"/>
</dbReference>
<evidence type="ECO:0000313" key="4">
    <source>
        <dbReference type="EMBL" id="KOY32551.1"/>
    </source>
</evidence>
<dbReference type="PANTHER" id="PTHR11079:SF162">
    <property type="entry name" value="RIBOFLAVIN BIOSYNTHESIS PROTEIN PYRD, CHLOROPLASTIC"/>
    <property type="match status" value="1"/>
</dbReference>
<reference evidence="5" key="4">
    <citation type="submission" date="2023-06" db="EMBL/GenBank/DDBJ databases">
        <title>Genomic Diversity of Vibrio spp. and Metagenomic Analysis of Pathogens in Florida Gulf Coastal Waters Following Hurricane Ian.</title>
        <authorList>
            <person name="Brumfield K.D."/>
        </authorList>
    </citation>
    <scope>NUCLEOTIDE SEQUENCE</scope>
    <source>
        <strain evidence="5">WBS2B-138</strain>
    </source>
</reference>
<dbReference type="InterPro" id="IPR016192">
    <property type="entry name" value="APOBEC/CMP_deaminase_Zn-bd"/>
</dbReference>
<dbReference type="GO" id="GO:0008270">
    <property type="term" value="F:zinc ion binding"/>
    <property type="evidence" value="ECO:0007669"/>
    <property type="project" value="InterPro"/>
</dbReference>
<dbReference type="PROSITE" id="PS51747">
    <property type="entry name" value="CYT_DCMP_DEAMINASES_2"/>
    <property type="match status" value="1"/>
</dbReference>
<dbReference type="Proteomes" id="UP000555836">
    <property type="component" value="Unassembled WGS sequence"/>
</dbReference>
<reference evidence="7 9" key="2">
    <citation type="submission" date="2019-08" db="EMBL/GenBank/DDBJ databases">
        <title>Emerging of two pre-pandemic pathogenic O4:KUT lineages of Vibrio parahaemolyticus in coastal eastern China.</title>
        <authorList>
            <person name="Yu H."/>
        </authorList>
    </citation>
    <scope>NUCLEOTIDE SEQUENCE [LARGE SCALE GENOMIC DNA]</scope>
    <source>
        <strain evidence="7 9">HZ17-383</strain>
    </source>
</reference>
<keyword evidence="1" id="KW-0479">Metal-binding</keyword>
<dbReference type="Proteomes" id="UP000321504">
    <property type="component" value="Unassembled WGS sequence"/>
</dbReference>
<evidence type="ECO:0000313" key="9">
    <source>
        <dbReference type="Proteomes" id="UP000321504"/>
    </source>
</evidence>
<dbReference type="EMBL" id="VRMQ01000001">
    <property type="protein sequence ID" value="TXN17904.1"/>
    <property type="molecule type" value="Genomic_DNA"/>
</dbReference>
<feature type="domain" description="CMP/dCMP-type deaminase" evidence="3">
    <location>
        <begin position="1"/>
        <end position="122"/>
    </location>
</feature>
<dbReference type="Gene3D" id="3.40.140.10">
    <property type="entry name" value="Cytidine Deaminase, domain 2"/>
    <property type="match status" value="1"/>
</dbReference>
<dbReference type="AlphaFoldDB" id="A0A072FLZ8"/>